<organism evidence="1 2">
    <name type="scientific">Saitozyma podzolica</name>
    <dbReference type="NCBI Taxonomy" id="1890683"/>
    <lineage>
        <taxon>Eukaryota</taxon>
        <taxon>Fungi</taxon>
        <taxon>Dikarya</taxon>
        <taxon>Basidiomycota</taxon>
        <taxon>Agaricomycotina</taxon>
        <taxon>Tremellomycetes</taxon>
        <taxon>Tremellales</taxon>
        <taxon>Trimorphomycetaceae</taxon>
        <taxon>Saitozyma</taxon>
    </lineage>
</organism>
<dbReference type="AlphaFoldDB" id="A0A427XTN4"/>
<proteinExistence type="predicted"/>
<keyword evidence="2" id="KW-1185">Reference proteome</keyword>
<evidence type="ECO:0000313" key="2">
    <source>
        <dbReference type="Proteomes" id="UP000279259"/>
    </source>
</evidence>
<reference evidence="1 2" key="1">
    <citation type="submission" date="2018-11" db="EMBL/GenBank/DDBJ databases">
        <title>Genome sequence of Saitozyma podzolica DSM 27192.</title>
        <authorList>
            <person name="Aliyu H."/>
            <person name="Gorte O."/>
            <person name="Ochsenreither K."/>
        </authorList>
    </citation>
    <scope>NUCLEOTIDE SEQUENCE [LARGE SCALE GENOMIC DNA]</scope>
    <source>
        <strain evidence="1 2">DSM 27192</strain>
    </source>
</reference>
<comment type="caution">
    <text evidence="1">The sequence shown here is derived from an EMBL/GenBank/DDBJ whole genome shotgun (WGS) entry which is preliminary data.</text>
</comment>
<gene>
    <name evidence="1" type="ORF">EHS25_006122</name>
</gene>
<sequence length="544" mass="61011">MNQSTLMRSCGGCIRPIDSVEKIRRGQPHVVCNGNTTEKDSQGKAYGLDGPLVLPMATLSGLLSQPIEAVEAVHDLLDTEMLVRTPGRSLVNQKANHFGPFSMTVPEEDSVAGETWTMTVQCDDAIRGGSECPSSYFVHLRGPTLVTISPRMEIYHHDADTGCTEIPITVPQAGQYEVWVWPEWANTGECPADQGETFGHRPAVRGSGETVVRVSPGKPVVDHVEDCKSGEYESDLPGRWVSIAHINSRYRDAHWVQSHIARSTYGSPLADSLNGGMPDYIYLPYRCKRPALDYAWLVGETKSMRHVFYIGDSILRTTFCSHLQNELLGGITGDCMYSDDLKGYHLSAKSFTYDLPPDDPRGHVRFSQRFIAQDINAVKEVDGLHDYPEPVTHVIVNIGMWYGYDTPDEYASKVNIVLEQVLESFGQHVSITWLHSVSVSPPIFCYNFIKRLHLRQQGDYAKMTINAFRDRHPTIDVREVDTFPIVDARPETSSDGRHWVQEGDLPDLAERPMVGRADHAVMEIVYSAWLEDYLDRLRWGDVSV</sequence>
<name>A0A427XTN4_9TREE</name>
<evidence type="ECO:0000313" key="1">
    <source>
        <dbReference type="EMBL" id="RSH82189.1"/>
    </source>
</evidence>
<dbReference type="Proteomes" id="UP000279259">
    <property type="component" value="Unassembled WGS sequence"/>
</dbReference>
<accession>A0A427XTN4</accession>
<dbReference type="OrthoDB" id="5314930at2759"/>
<dbReference type="EMBL" id="RSCD01000028">
    <property type="protein sequence ID" value="RSH82189.1"/>
    <property type="molecule type" value="Genomic_DNA"/>
</dbReference>
<protein>
    <submittedName>
        <fullName evidence="1">Uncharacterized protein</fullName>
    </submittedName>
</protein>